<protein>
    <submittedName>
        <fullName evidence="2">Uncharacterized protein</fullName>
    </submittedName>
</protein>
<feature type="compositionally biased region" description="Acidic residues" evidence="1">
    <location>
        <begin position="72"/>
        <end position="87"/>
    </location>
</feature>
<dbReference type="Proteomes" id="UP001292094">
    <property type="component" value="Unassembled WGS sequence"/>
</dbReference>
<evidence type="ECO:0000313" key="2">
    <source>
        <dbReference type="EMBL" id="KAK4292484.1"/>
    </source>
</evidence>
<keyword evidence="3" id="KW-1185">Reference proteome</keyword>
<dbReference type="AlphaFoldDB" id="A0AAE1NNR6"/>
<feature type="region of interest" description="Disordered" evidence="1">
    <location>
        <begin position="60"/>
        <end position="87"/>
    </location>
</feature>
<organism evidence="2 3">
    <name type="scientific">Petrolisthes manimaculis</name>
    <dbReference type="NCBI Taxonomy" id="1843537"/>
    <lineage>
        <taxon>Eukaryota</taxon>
        <taxon>Metazoa</taxon>
        <taxon>Ecdysozoa</taxon>
        <taxon>Arthropoda</taxon>
        <taxon>Crustacea</taxon>
        <taxon>Multicrustacea</taxon>
        <taxon>Malacostraca</taxon>
        <taxon>Eumalacostraca</taxon>
        <taxon>Eucarida</taxon>
        <taxon>Decapoda</taxon>
        <taxon>Pleocyemata</taxon>
        <taxon>Anomura</taxon>
        <taxon>Galatheoidea</taxon>
        <taxon>Porcellanidae</taxon>
        <taxon>Petrolisthes</taxon>
    </lineage>
</organism>
<gene>
    <name evidence="2" type="ORF">Pmani_034744</name>
</gene>
<accession>A0AAE1NNR6</accession>
<name>A0AAE1NNR6_9EUCA</name>
<proteinExistence type="predicted"/>
<sequence>MTPPGTLGRECVVFRPTDKSIKNPPKYTCYEGGHLEEERNPLVPTSSSLTCRSVPGCRMNPVPPVISQVGHEEEEEEEEGEEKMEEVVEEEVVMEERRQKGVGCIGSG</sequence>
<dbReference type="EMBL" id="JAWZYT010004813">
    <property type="protein sequence ID" value="KAK4292484.1"/>
    <property type="molecule type" value="Genomic_DNA"/>
</dbReference>
<evidence type="ECO:0000256" key="1">
    <source>
        <dbReference type="SAM" id="MobiDB-lite"/>
    </source>
</evidence>
<comment type="caution">
    <text evidence="2">The sequence shown here is derived from an EMBL/GenBank/DDBJ whole genome shotgun (WGS) entry which is preliminary data.</text>
</comment>
<reference evidence="2" key="1">
    <citation type="submission" date="2023-11" db="EMBL/GenBank/DDBJ databases">
        <title>Genome assemblies of two species of porcelain crab, Petrolisthes cinctipes and Petrolisthes manimaculis (Anomura: Porcellanidae).</title>
        <authorList>
            <person name="Angst P."/>
        </authorList>
    </citation>
    <scope>NUCLEOTIDE SEQUENCE</scope>
    <source>
        <strain evidence="2">PB745_02</strain>
        <tissue evidence="2">Gill</tissue>
    </source>
</reference>
<evidence type="ECO:0000313" key="3">
    <source>
        <dbReference type="Proteomes" id="UP001292094"/>
    </source>
</evidence>